<protein>
    <recommendedName>
        <fullName evidence="4">Transposase</fullName>
    </recommendedName>
</protein>
<feature type="region of interest" description="Disordered" evidence="1">
    <location>
        <begin position="58"/>
        <end position="77"/>
    </location>
</feature>
<dbReference type="InterPro" id="IPR036388">
    <property type="entry name" value="WH-like_DNA-bd_sf"/>
</dbReference>
<accession>A0ABN0Z111</accession>
<organism evidence="2 3">
    <name type="scientific">Lentibacillus halophilus</name>
    <dbReference type="NCBI Taxonomy" id="295065"/>
    <lineage>
        <taxon>Bacteria</taxon>
        <taxon>Bacillati</taxon>
        <taxon>Bacillota</taxon>
        <taxon>Bacilli</taxon>
        <taxon>Bacillales</taxon>
        <taxon>Bacillaceae</taxon>
        <taxon>Lentibacillus</taxon>
    </lineage>
</organism>
<dbReference type="Proteomes" id="UP001501459">
    <property type="component" value="Unassembled WGS sequence"/>
</dbReference>
<dbReference type="EMBL" id="BAAADM010000001">
    <property type="protein sequence ID" value="GAA0427787.1"/>
    <property type="molecule type" value="Genomic_DNA"/>
</dbReference>
<dbReference type="InterPro" id="IPR002514">
    <property type="entry name" value="Transposase_8"/>
</dbReference>
<name>A0ABN0Z111_9BACI</name>
<comment type="caution">
    <text evidence="2">The sequence shown here is derived from an EMBL/GenBank/DDBJ whole genome shotgun (WGS) entry which is preliminary data.</text>
</comment>
<evidence type="ECO:0000313" key="3">
    <source>
        <dbReference type="Proteomes" id="UP001501459"/>
    </source>
</evidence>
<evidence type="ECO:0000256" key="1">
    <source>
        <dbReference type="SAM" id="MobiDB-lite"/>
    </source>
</evidence>
<reference evidence="2 3" key="1">
    <citation type="journal article" date="2019" name="Int. J. Syst. Evol. Microbiol.">
        <title>The Global Catalogue of Microorganisms (GCM) 10K type strain sequencing project: providing services to taxonomists for standard genome sequencing and annotation.</title>
        <authorList>
            <consortium name="The Broad Institute Genomics Platform"/>
            <consortium name="The Broad Institute Genome Sequencing Center for Infectious Disease"/>
            <person name="Wu L."/>
            <person name="Ma J."/>
        </authorList>
    </citation>
    <scope>NUCLEOTIDE SEQUENCE [LARGE SCALE GENOMIC DNA]</scope>
    <source>
        <strain evidence="2 3">JCM 12149</strain>
    </source>
</reference>
<evidence type="ECO:0008006" key="4">
    <source>
        <dbReference type="Google" id="ProtNLM"/>
    </source>
</evidence>
<dbReference type="Pfam" id="PF01527">
    <property type="entry name" value="HTH_Tnp_1"/>
    <property type="match status" value="1"/>
</dbReference>
<gene>
    <name evidence="2" type="ORF">GCM10008983_00040</name>
</gene>
<evidence type="ECO:0000313" key="2">
    <source>
        <dbReference type="EMBL" id="GAA0427787.1"/>
    </source>
</evidence>
<proteinExistence type="predicted"/>
<dbReference type="RefSeq" id="WP_343750341.1">
    <property type="nucleotide sequence ID" value="NZ_BAAADM010000001.1"/>
</dbReference>
<dbReference type="Gene3D" id="1.10.10.10">
    <property type="entry name" value="Winged helix-like DNA-binding domain superfamily/Winged helix DNA-binding domain"/>
    <property type="match status" value="1"/>
</dbReference>
<keyword evidence="3" id="KW-1185">Reference proteome</keyword>
<dbReference type="SUPFAM" id="SSF46689">
    <property type="entry name" value="Homeodomain-like"/>
    <property type="match status" value="1"/>
</dbReference>
<sequence length="106" mass="12512">MSESQKKHRYSKETKLEAIRRVLENNEAVQSVVDDLGIRHRDNIYEWIKKYQKNGEAAFDRSLGRPKKGETSSTTEEKVDRLQIEVDALKKYLEISRQKEAKQNFK</sequence>
<dbReference type="InterPro" id="IPR009057">
    <property type="entry name" value="Homeodomain-like_sf"/>
</dbReference>